<dbReference type="InterPro" id="IPR029787">
    <property type="entry name" value="Nucleotide_cyclase"/>
</dbReference>
<dbReference type="InterPro" id="IPR043128">
    <property type="entry name" value="Rev_trsase/Diguanyl_cyclase"/>
</dbReference>
<dbReference type="InterPro" id="IPR035965">
    <property type="entry name" value="PAS-like_dom_sf"/>
</dbReference>
<dbReference type="InterPro" id="IPR000014">
    <property type="entry name" value="PAS"/>
</dbReference>
<dbReference type="PANTHER" id="PTHR44757:SF2">
    <property type="entry name" value="BIOFILM ARCHITECTURE MAINTENANCE PROTEIN MBAA"/>
    <property type="match status" value="1"/>
</dbReference>
<proteinExistence type="inferred from homology"/>
<dbReference type="InterPro" id="IPR000160">
    <property type="entry name" value="GGDEF_dom"/>
</dbReference>
<comment type="similarity">
    <text evidence="1">Belongs to the UPF0312 family.</text>
</comment>
<dbReference type="SMART" id="SM00867">
    <property type="entry name" value="YceI"/>
    <property type="match status" value="1"/>
</dbReference>
<dbReference type="InterPro" id="IPR000700">
    <property type="entry name" value="PAS-assoc_C"/>
</dbReference>
<dbReference type="CDD" id="cd00130">
    <property type="entry name" value="PAS"/>
    <property type="match status" value="1"/>
</dbReference>
<feature type="domain" description="PAC" evidence="3">
    <location>
        <begin position="276"/>
        <end position="331"/>
    </location>
</feature>
<dbReference type="NCBIfam" id="TIGR00229">
    <property type="entry name" value="sensory_box"/>
    <property type="match status" value="1"/>
</dbReference>
<feature type="domain" description="PAS" evidence="2">
    <location>
        <begin position="201"/>
        <end position="279"/>
    </location>
</feature>
<dbReference type="PANTHER" id="PTHR44757">
    <property type="entry name" value="DIGUANYLATE CYCLASE DGCP"/>
    <property type="match status" value="1"/>
</dbReference>
<keyword evidence="7" id="KW-1185">Reference proteome</keyword>
<dbReference type="Gene3D" id="2.40.128.110">
    <property type="entry name" value="Lipid/polyisoprenoid-binding, YceI-like"/>
    <property type="match status" value="1"/>
</dbReference>
<dbReference type="Pfam" id="PF04264">
    <property type="entry name" value="YceI"/>
    <property type="match status" value="1"/>
</dbReference>
<dbReference type="OrthoDB" id="9759607at2"/>
<evidence type="ECO:0000259" key="4">
    <source>
        <dbReference type="PROSITE" id="PS50883"/>
    </source>
</evidence>
<dbReference type="FunFam" id="3.30.70.270:FF:000001">
    <property type="entry name" value="Diguanylate cyclase domain protein"/>
    <property type="match status" value="1"/>
</dbReference>
<sequence>MRNWIIDNIHSTVGFEIKHMMVSKVRGQFDSYTAEVEADDLTDLTTAKIVFKLEGNSINTRNQERDKHLKSADFFDIKNYPTIDFKSTTITKDDNRYKVTGNLTIKAITKQVTFDVVFGGKAIDPSGEEVYGYEAEATISREDFGLTWNAALETGGVLIGKEVKIIVELELSHPNRVVWNPINTNQPSLSKRKYPKHEIQSTEFHQMIAENITDFVLIMNRNGAIQYVNPSLKRALHHDFPSLHKSNFFEIIHPAEQDNVRNEIISYFSRTIKKAIKSEFRLSHSEGYYLDVEADIVSIHNPSFSNDEYELILVIMRDISERKEVEKSIYQLAFHDQLTNLPNRRSFMNQLRSEVLGRKFSRSKLSVLFIDLDNFKQINDRWGHDAGDIVLKEAAKRIRSVLGPTDIVARLGGDEFVVMLKEVQDEEEVIHIVQRMLMAFQNPINESDQAYSLTCSVGVANFPEHGESPEDLLKNADTALYYVKERSKNDYMIFNQQMEDQSLERQLLETALRKGIKEEQFYLEYQPKVNLTSNELVGMEALVRWNHPELGIISPGKFIPLAEESGLIVPLGEWVLRESCRQASQWQEKGNSPLSLSVNISVRQLEEFDFVDKLKTIIKETGLDPKRLELEITESVLADMKSTIPILKEIRKLGVQISIDDFGTGYSSLSYIKELPIDTLKIDQSFVRDIHTNKESKEIAKAIINLAHSIGLNVIAEGIELEEHVDELSKDGCILGQGFYYSKPLKVGAFEDFMTDMHESSYSLN</sequence>
<dbReference type="InterPro" id="IPR035919">
    <property type="entry name" value="EAL_sf"/>
</dbReference>
<accession>A0A498D5P9</accession>
<dbReference type="Proteomes" id="UP000270219">
    <property type="component" value="Unassembled WGS sequence"/>
</dbReference>
<dbReference type="CDD" id="cd01948">
    <property type="entry name" value="EAL"/>
    <property type="match status" value="1"/>
</dbReference>
<evidence type="ECO:0000313" key="6">
    <source>
        <dbReference type="EMBL" id="RLL39993.1"/>
    </source>
</evidence>
<dbReference type="PROSITE" id="PS50113">
    <property type="entry name" value="PAC"/>
    <property type="match status" value="1"/>
</dbReference>
<dbReference type="Gene3D" id="3.30.450.20">
    <property type="entry name" value="PAS domain"/>
    <property type="match status" value="1"/>
</dbReference>
<dbReference type="SUPFAM" id="SSF55785">
    <property type="entry name" value="PYP-like sensor domain (PAS domain)"/>
    <property type="match status" value="1"/>
</dbReference>
<dbReference type="PROSITE" id="PS50883">
    <property type="entry name" value="EAL"/>
    <property type="match status" value="1"/>
</dbReference>
<dbReference type="SMART" id="SM00267">
    <property type="entry name" value="GGDEF"/>
    <property type="match status" value="1"/>
</dbReference>
<evidence type="ECO:0000259" key="2">
    <source>
        <dbReference type="PROSITE" id="PS50112"/>
    </source>
</evidence>
<gene>
    <name evidence="6" type="ORF">D8M04_19610</name>
</gene>
<dbReference type="InterPro" id="IPR001633">
    <property type="entry name" value="EAL_dom"/>
</dbReference>
<dbReference type="InterPro" id="IPR036761">
    <property type="entry name" value="TTHA0802/YceI-like_sf"/>
</dbReference>
<feature type="domain" description="GGDEF" evidence="5">
    <location>
        <begin position="363"/>
        <end position="496"/>
    </location>
</feature>
<dbReference type="NCBIfam" id="TIGR00254">
    <property type="entry name" value="GGDEF"/>
    <property type="match status" value="1"/>
</dbReference>
<organism evidence="6 7">
    <name type="scientific">Oceanobacillus piezotolerans</name>
    <dbReference type="NCBI Taxonomy" id="2448030"/>
    <lineage>
        <taxon>Bacteria</taxon>
        <taxon>Bacillati</taxon>
        <taxon>Bacillota</taxon>
        <taxon>Bacilli</taxon>
        <taxon>Bacillales</taxon>
        <taxon>Bacillaceae</taxon>
        <taxon>Oceanobacillus</taxon>
    </lineage>
</organism>
<feature type="domain" description="EAL" evidence="4">
    <location>
        <begin position="505"/>
        <end position="758"/>
    </location>
</feature>
<dbReference type="InterPro" id="IPR007372">
    <property type="entry name" value="Lipid/polyisoprenoid-bd_YceI"/>
</dbReference>
<dbReference type="InterPro" id="IPR052155">
    <property type="entry name" value="Biofilm_reg_signaling"/>
</dbReference>
<dbReference type="SUPFAM" id="SSF55073">
    <property type="entry name" value="Nucleotide cyclase"/>
    <property type="match status" value="1"/>
</dbReference>
<dbReference type="EMBL" id="RCHR01000014">
    <property type="protein sequence ID" value="RLL39993.1"/>
    <property type="molecule type" value="Genomic_DNA"/>
</dbReference>
<reference evidence="6 7" key="1">
    <citation type="submission" date="2018-10" db="EMBL/GenBank/DDBJ databases">
        <title>Oceanobacillus sp. YLB-02 draft genome.</title>
        <authorList>
            <person name="Yu L."/>
        </authorList>
    </citation>
    <scope>NUCLEOTIDE SEQUENCE [LARGE SCALE GENOMIC DNA]</scope>
    <source>
        <strain evidence="6 7">YLB-02</strain>
    </source>
</reference>
<dbReference type="SUPFAM" id="SSF141868">
    <property type="entry name" value="EAL domain-like"/>
    <property type="match status" value="1"/>
</dbReference>
<dbReference type="PROSITE" id="PS50887">
    <property type="entry name" value="GGDEF"/>
    <property type="match status" value="1"/>
</dbReference>
<dbReference type="RefSeq" id="WP_121525107.1">
    <property type="nucleotide sequence ID" value="NZ_RCHR01000014.1"/>
</dbReference>
<dbReference type="SMART" id="SM00091">
    <property type="entry name" value="PAS"/>
    <property type="match status" value="1"/>
</dbReference>
<evidence type="ECO:0000313" key="7">
    <source>
        <dbReference type="Proteomes" id="UP000270219"/>
    </source>
</evidence>
<dbReference type="Gene3D" id="3.20.20.450">
    <property type="entry name" value="EAL domain"/>
    <property type="match status" value="1"/>
</dbReference>
<name>A0A498D5P9_9BACI</name>
<dbReference type="SMART" id="SM00052">
    <property type="entry name" value="EAL"/>
    <property type="match status" value="1"/>
</dbReference>
<dbReference type="FunFam" id="3.20.20.450:FF:000001">
    <property type="entry name" value="Cyclic di-GMP phosphodiesterase yahA"/>
    <property type="match status" value="1"/>
</dbReference>
<dbReference type="CDD" id="cd01949">
    <property type="entry name" value="GGDEF"/>
    <property type="match status" value="1"/>
</dbReference>
<evidence type="ECO:0000259" key="3">
    <source>
        <dbReference type="PROSITE" id="PS50113"/>
    </source>
</evidence>
<evidence type="ECO:0000256" key="1">
    <source>
        <dbReference type="ARBA" id="ARBA00008812"/>
    </source>
</evidence>
<dbReference type="Pfam" id="PF00563">
    <property type="entry name" value="EAL"/>
    <property type="match status" value="1"/>
</dbReference>
<comment type="caution">
    <text evidence="6">The sequence shown here is derived from an EMBL/GenBank/DDBJ whole genome shotgun (WGS) entry which is preliminary data.</text>
</comment>
<dbReference type="Gene3D" id="3.30.70.270">
    <property type="match status" value="1"/>
</dbReference>
<protein>
    <submittedName>
        <fullName evidence="6">EAL domain-containing protein</fullName>
    </submittedName>
</protein>
<dbReference type="PROSITE" id="PS50112">
    <property type="entry name" value="PAS"/>
    <property type="match status" value="1"/>
</dbReference>
<evidence type="ECO:0000259" key="5">
    <source>
        <dbReference type="PROSITE" id="PS50887"/>
    </source>
</evidence>
<dbReference type="Pfam" id="PF00990">
    <property type="entry name" value="GGDEF"/>
    <property type="match status" value="1"/>
</dbReference>
<dbReference type="SUPFAM" id="SSF101874">
    <property type="entry name" value="YceI-like"/>
    <property type="match status" value="1"/>
</dbReference>
<dbReference type="AlphaFoldDB" id="A0A498D5P9"/>